<organism evidence="2 3">
    <name type="scientific">Heyndrickxia oleronia</name>
    <dbReference type="NCBI Taxonomy" id="38875"/>
    <lineage>
        <taxon>Bacteria</taxon>
        <taxon>Bacillati</taxon>
        <taxon>Bacillota</taxon>
        <taxon>Bacilli</taxon>
        <taxon>Bacillales</taxon>
        <taxon>Bacillaceae</taxon>
        <taxon>Heyndrickxia</taxon>
    </lineage>
</organism>
<feature type="transmembrane region" description="Helical" evidence="1">
    <location>
        <begin position="7"/>
        <end position="25"/>
    </location>
</feature>
<dbReference type="RefSeq" id="WP_280617091.1">
    <property type="nucleotide sequence ID" value="NZ_JAROYP010000007.1"/>
</dbReference>
<evidence type="ECO:0000313" key="3">
    <source>
        <dbReference type="Proteomes" id="UP001159179"/>
    </source>
</evidence>
<evidence type="ECO:0000313" key="2">
    <source>
        <dbReference type="EMBL" id="MDH5162068.1"/>
    </source>
</evidence>
<keyword evidence="1" id="KW-0472">Membrane</keyword>
<reference evidence="2" key="1">
    <citation type="submission" date="2023-03" db="EMBL/GenBank/DDBJ databases">
        <title>Bacterial isolates from washroom surfaces on a university campus.</title>
        <authorList>
            <person name="Holman D.B."/>
            <person name="Gzyl K.E."/>
            <person name="Taheri A.E."/>
        </authorList>
    </citation>
    <scope>NUCLEOTIDE SEQUENCE</scope>
    <source>
        <strain evidence="2">RD03</strain>
    </source>
</reference>
<name>A0AAW6SXM3_9BACI</name>
<accession>A0AAW6SXM3</accession>
<dbReference type="AlphaFoldDB" id="A0AAW6SXM3"/>
<proteinExistence type="predicted"/>
<dbReference type="Proteomes" id="UP001159179">
    <property type="component" value="Unassembled WGS sequence"/>
</dbReference>
<evidence type="ECO:0000256" key="1">
    <source>
        <dbReference type="SAM" id="Phobius"/>
    </source>
</evidence>
<protein>
    <submittedName>
        <fullName evidence="2">Uncharacterized protein</fullName>
    </submittedName>
</protein>
<feature type="transmembrane region" description="Helical" evidence="1">
    <location>
        <begin position="45"/>
        <end position="66"/>
    </location>
</feature>
<keyword evidence="1" id="KW-1133">Transmembrane helix</keyword>
<gene>
    <name evidence="2" type="ORF">P5X88_14050</name>
</gene>
<comment type="caution">
    <text evidence="2">The sequence shown here is derived from an EMBL/GenBank/DDBJ whole genome shotgun (WGS) entry which is preliminary data.</text>
</comment>
<dbReference type="EMBL" id="JAROYP010000007">
    <property type="protein sequence ID" value="MDH5162068.1"/>
    <property type="molecule type" value="Genomic_DNA"/>
</dbReference>
<keyword evidence="1" id="KW-0812">Transmembrane</keyword>
<sequence length="215" mass="24990">MIKNRRLFTLSLFLLGLYIVLILPYPNSYSLGETIIRNWYTPAKYYVTNVLFILVLLGLILLGISLKKFRYRLIILTTIIIANIPPTVTDFMQKHFSSGIYAIAYDQQLSQCHFQTKNKHTMHAQCHLIFENYSNDTVPFTIQIYNHEINDYPNGLTLLNAAEPFDVLVKGNQRTNIKIERDIDITHLKYYSISEEVGPIDIRIKAGNRTRDFIN</sequence>